<dbReference type="Gene3D" id="2.40.50.770">
    <property type="entry name" value="RecQ-mediated genome instability protein Rmi1, C-terminal domain"/>
    <property type="match status" value="1"/>
</dbReference>
<dbReference type="STRING" id="988480.A0A075B2N6"/>
<dbReference type="HOGENOM" id="CLU_1078316_0_0_1"/>
<dbReference type="EMBL" id="KE560428">
    <property type="protein sequence ID" value="EPZ36827.1"/>
    <property type="molecule type" value="Genomic_DNA"/>
</dbReference>
<dbReference type="PANTHER" id="PTHR14790:SF15">
    <property type="entry name" value="RECQ-MEDIATED GENOME INSTABILITY PROTEIN 1"/>
    <property type="match status" value="1"/>
</dbReference>
<dbReference type="AlphaFoldDB" id="A0A075B2N6"/>
<dbReference type="GO" id="GO:0000724">
    <property type="term" value="P:double-strand break repair via homologous recombination"/>
    <property type="evidence" value="ECO:0007669"/>
    <property type="project" value="TreeGrafter"/>
</dbReference>
<proteinExistence type="inferred from homology"/>
<gene>
    <name evidence="5" type="ORF">O9G_002110</name>
</gene>
<protein>
    <recommendedName>
        <fullName evidence="2">RecQ-mediated genome instability protein 1</fullName>
    </recommendedName>
</protein>
<sequence length="258" mass="29794">MVKPNFEKANALLAREGFFVQPQWLQECICFLESELDSQVPEENWMFHIAQQYLYSDLTEISSPIQKNNLSFVICQVLESIDVTQSMYSQLSSFLNKENRDEKSKSNRQLKIRVTDGKEEVFLLEFHAGISSLPSELPYGCKIRVRKGLEKVNEFFLIKKSDDVQVLGGVVSEKAVHPVHRWRRKLNIDESNGSKFTVNDDEIPLKNPFHLSSTSKRPASPNLPPKSIERPGEIVIDDDDEWDEEFLKQLEEDAIYIE</sequence>
<dbReference type="Pfam" id="PF08585">
    <property type="entry name" value="RMI1_N_C"/>
    <property type="match status" value="1"/>
</dbReference>
<name>A0A075B2N6_ROZAC</name>
<dbReference type="InterPro" id="IPR013894">
    <property type="entry name" value="RMI1_OB"/>
</dbReference>
<dbReference type="Proteomes" id="UP000030755">
    <property type="component" value="Unassembled WGS sequence"/>
</dbReference>
<accession>A0A075B2N6</accession>
<evidence type="ECO:0000259" key="4">
    <source>
        <dbReference type="Pfam" id="PF08585"/>
    </source>
</evidence>
<comment type="similarity">
    <text evidence="1">Belongs to the RMI1 family.</text>
</comment>
<organism evidence="5 6">
    <name type="scientific">Rozella allomycis (strain CSF55)</name>
    <dbReference type="NCBI Taxonomy" id="988480"/>
    <lineage>
        <taxon>Eukaryota</taxon>
        <taxon>Fungi</taxon>
        <taxon>Fungi incertae sedis</taxon>
        <taxon>Cryptomycota</taxon>
        <taxon>Cryptomycota incertae sedis</taxon>
        <taxon>Rozella</taxon>
    </lineage>
</organism>
<feature type="region of interest" description="Disordered" evidence="3">
    <location>
        <begin position="207"/>
        <end position="234"/>
    </location>
</feature>
<keyword evidence="6" id="KW-1185">Reference proteome</keyword>
<evidence type="ECO:0000313" key="6">
    <source>
        <dbReference type="Proteomes" id="UP000030755"/>
    </source>
</evidence>
<dbReference type="PANTHER" id="PTHR14790">
    <property type="entry name" value="RECQ-MEDIATED GENOME INSTABILITY PROTEIN 1 RMI1"/>
    <property type="match status" value="1"/>
</dbReference>
<evidence type="ECO:0000313" key="5">
    <source>
        <dbReference type="EMBL" id="EPZ36827.1"/>
    </source>
</evidence>
<dbReference type="GO" id="GO:0031422">
    <property type="term" value="C:RecQ family helicase-topoisomerase III complex"/>
    <property type="evidence" value="ECO:0007669"/>
    <property type="project" value="TreeGrafter"/>
</dbReference>
<evidence type="ECO:0000256" key="3">
    <source>
        <dbReference type="SAM" id="MobiDB-lite"/>
    </source>
</evidence>
<dbReference type="GO" id="GO:0000712">
    <property type="term" value="P:resolution of meiotic recombination intermediates"/>
    <property type="evidence" value="ECO:0007669"/>
    <property type="project" value="TreeGrafter"/>
</dbReference>
<dbReference type="OrthoDB" id="341511at2759"/>
<evidence type="ECO:0000256" key="2">
    <source>
        <dbReference type="ARBA" id="ARBA00018987"/>
    </source>
</evidence>
<dbReference type="InterPro" id="IPR042470">
    <property type="entry name" value="RMI1_N_C_sf"/>
</dbReference>
<reference evidence="5 6" key="1">
    <citation type="journal article" date="2013" name="Curr. Biol.">
        <title>Shared signatures of parasitism and phylogenomics unite Cryptomycota and microsporidia.</title>
        <authorList>
            <person name="James T.Y."/>
            <person name="Pelin A."/>
            <person name="Bonen L."/>
            <person name="Ahrendt S."/>
            <person name="Sain D."/>
            <person name="Corradi N."/>
            <person name="Stajich J.E."/>
        </authorList>
    </citation>
    <scope>NUCLEOTIDE SEQUENCE [LARGE SCALE GENOMIC DNA]</scope>
    <source>
        <strain evidence="5 6">CSF55</strain>
    </source>
</reference>
<evidence type="ECO:0000256" key="1">
    <source>
        <dbReference type="ARBA" id="ARBA00006395"/>
    </source>
</evidence>
<dbReference type="SMART" id="SM01161">
    <property type="entry name" value="DUF1767"/>
    <property type="match status" value="1"/>
</dbReference>
<feature type="domain" description="RecQ mediated genome instability protein 1 OB-fold" evidence="4">
    <location>
        <begin position="72"/>
        <end position="173"/>
    </location>
</feature>
<dbReference type="GO" id="GO:0016604">
    <property type="term" value="C:nuclear body"/>
    <property type="evidence" value="ECO:0007669"/>
    <property type="project" value="TreeGrafter"/>
</dbReference>